<keyword evidence="2" id="KW-1185">Reference proteome</keyword>
<dbReference type="EMBL" id="CP005290">
    <property type="protein sequence ID" value="AGK61312.1"/>
    <property type="molecule type" value="Genomic_DNA"/>
</dbReference>
<accession>N0BG87</accession>
<evidence type="ECO:0000313" key="1">
    <source>
        <dbReference type="EMBL" id="AGK61312.1"/>
    </source>
</evidence>
<dbReference type="AlphaFoldDB" id="N0BG87"/>
<dbReference type="GeneID" id="54768327"/>
<gene>
    <name evidence="1" type="ORF">Asulf_01321</name>
</gene>
<organism evidence="1 2">
    <name type="scientific">Archaeoglobus sulfaticallidus PM70-1</name>
    <dbReference type="NCBI Taxonomy" id="387631"/>
    <lineage>
        <taxon>Archaea</taxon>
        <taxon>Methanobacteriati</taxon>
        <taxon>Methanobacteriota</taxon>
        <taxon>Archaeoglobi</taxon>
        <taxon>Archaeoglobales</taxon>
        <taxon>Archaeoglobaceae</taxon>
        <taxon>Archaeoglobus</taxon>
    </lineage>
</organism>
<sequence>MIVVVYVGNCGVSVVGKANVWCELLGNGVVVEGIAWATKGSGIATRNGIRKEIR</sequence>
<dbReference type="Proteomes" id="UP000013307">
    <property type="component" value="Chromosome"/>
</dbReference>
<evidence type="ECO:0000313" key="2">
    <source>
        <dbReference type="Proteomes" id="UP000013307"/>
    </source>
</evidence>
<dbReference type="KEGG" id="ast:Asulf_01321"/>
<dbReference type="RefSeq" id="WP_015590910.1">
    <property type="nucleotide sequence ID" value="NC_021169.1"/>
</dbReference>
<dbReference type="HOGENOM" id="CLU_3038845_0_0_2"/>
<name>N0BG87_9EURY</name>
<protein>
    <submittedName>
        <fullName evidence="1">Uncharacterized protein</fullName>
    </submittedName>
</protein>
<proteinExistence type="predicted"/>
<reference evidence="1 2" key="1">
    <citation type="journal article" date="2013" name="Genome Announc.">
        <title>Complete Genome Sequence of the Thermophilic and Facultatively Chemolithoautotrophic Sulfate Reducer Archaeoglobus sulfaticallidus Strain PM70-1T.</title>
        <authorList>
            <person name="Stokke R."/>
            <person name="Hocking W.P."/>
            <person name="Steinsbu B.O."/>
            <person name="Steen I.H."/>
        </authorList>
    </citation>
    <scope>NUCLEOTIDE SEQUENCE [LARGE SCALE GENOMIC DNA]</scope>
    <source>
        <strain evidence="1">PM70-1</strain>
    </source>
</reference>